<dbReference type="Proteomes" id="UP000284277">
    <property type="component" value="Unassembled WGS sequence"/>
</dbReference>
<reference evidence="5 6" key="1">
    <citation type="submission" date="2016-08" db="EMBL/GenBank/DDBJ databases">
        <title>A new outlook on sporulation: Clostridium algidixylanolyticum.</title>
        <authorList>
            <person name="Poppleton D.I."/>
            <person name="Gribaldo S."/>
        </authorList>
    </citation>
    <scope>NUCLEOTIDE SEQUENCE [LARGE SCALE GENOMIC DNA]</scope>
    <source>
        <strain evidence="5 6">SPL73</strain>
    </source>
</reference>
<proteinExistence type="inferred from homology"/>
<comment type="caution">
    <text evidence="5">The sequence shown here is derived from an EMBL/GenBank/DDBJ whole genome shotgun (WGS) entry which is preliminary data.</text>
</comment>
<dbReference type="PROSITE" id="PS52004">
    <property type="entry name" value="KS3_2"/>
    <property type="match status" value="1"/>
</dbReference>
<dbReference type="InterPro" id="IPR014031">
    <property type="entry name" value="Ketoacyl_synth_C"/>
</dbReference>
<dbReference type="InterPro" id="IPR000794">
    <property type="entry name" value="Beta-ketoacyl_synthase"/>
</dbReference>
<dbReference type="InterPro" id="IPR014030">
    <property type="entry name" value="Ketoacyl_synth_N"/>
</dbReference>
<dbReference type="CDD" id="cd00834">
    <property type="entry name" value="KAS_I_II"/>
    <property type="match status" value="1"/>
</dbReference>
<dbReference type="Gene3D" id="3.40.47.10">
    <property type="match status" value="1"/>
</dbReference>
<dbReference type="RefSeq" id="WP_120197339.1">
    <property type="nucleotide sequence ID" value="NZ_MCIA01000023.1"/>
</dbReference>
<dbReference type="GO" id="GO:0006633">
    <property type="term" value="P:fatty acid biosynthetic process"/>
    <property type="evidence" value="ECO:0007669"/>
    <property type="project" value="TreeGrafter"/>
</dbReference>
<comment type="similarity">
    <text evidence="1 3">Belongs to the thiolase-like superfamily. Beta-ketoacyl-ACP synthases family.</text>
</comment>
<dbReference type="AlphaFoldDB" id="A0A419T0L6"/>
<dbReference type="OrthoDB" id="9808669at2"/>
<dbReference type="PANTHER" id="PTHR11712">
    <property type="entry name" value="POLYKETIDE SYNTHASE-RELATED"/>
    <property type="match status" value="1"/>
</dbReference>
<sequence length="390" mass="42468">MTNRVFITGMGMISPLGDNVDLNWKNLLERKNHFVPYEIFMGKGRRKEEFYVGKVSCNSEKKKYSKLAEDVLIQAIHESGISPEKNLGRTALIIGSSLGNSEYMFKSITDETGELDLDEILPEVLAHKLAEKYFVNTTVIVINSACSSSSNAIGKAYRLIKNNSIDCAYVIGIDAVLSDMGLASFAALGVLSASESMRPFDVHHNGFILSEGSGALILQREDFIEEDHLSACTEIVGYGASCDAYHIVAPDLKGKGAALAMKMALKDADIPSTTIDYINCHGTGTKLNDESEYNAMELIFDHRVHASSTKGMTGHLLGACGIAETIFSCLSIKHDLIPGTVNLIDPIKKSNINLLSEDVQTKVNIVMNNTFAFGGQNASLILKKWKGESI</sequence>
<keyword evidence="2 3" id="KW-0808">Transferase</keyword>
<dbReference type="InterPro" id="IPR020841">
    <property type="entry name" value="PKS_Beta-ketoAc_synthase_dom"/>
</dbReference>
<protein>
    <recommendedName>
        <fullName evidence="4">Ketosynthase family 3 (KS3) domain-containing protein</fullName>
    </recommendedName>
</protein>
<dbReference type="EMBL" id="MCIA01000023">
    <property type="protein sequence ID" value="RKD31120.1"/>
    <property type="molecule type" value="Genomic_DNA"/>
</dbReference>
<dbReference type="SUPFAM" id="SSF53901">
    <property type="entry name" value="Thiolase-like"/>
    <property type="match status" value="2"/>
</dbReference>
<dbReference type="InterPro" id="IPR016039">
    <property type="entry name" value="Thiolase-like"/>
</dbReference>
<accession>A0A419T0L6</accession>
<keyword evidence="6" id="KW-1185">Reference proteome</keyword>
<dbReference type="PANTHER" id="PTHR11712:SF336">
    <property type="entry name" value="3-OXOACYL-[ACYL-CARRIER-PROTEIN] SYNTHASE, MITOCHONDRIAL"/>
    <property type="match status" value="1"/>
</dbReference>
<evidence type="ECO:0000256" key="2">
    <source>
        <dbReference type="ARBA" id="ARBA00022679"/>
    </source>
</evidence>
<feature type="domain" description="Ketosynthase family 3 (KS3)" evidence="4">
    <location>
        <begin position="1"/>
        <end position="384"/>
    </location>
</feature>
<evidence type="ECO:0000256" key="3">
    <source>
        <dbReference type="RuleBase" id="RU003694"/>
    </source>
</evidence>
<dbReference type="Pfam" id="PF02801">
    <property type="entry name" value="Ketoacyl-synt_C"/>
    <property type="match status" value="1"/>
</dbReference>
<evidence type="ECO:0000256" key="1">
    <source>
        <dbReference type="ARBA" id="ARBA00008467"/>
    </source>
</evidence>
<evidence type="ECO:0000313" key="6">
    <source>
        <dbReference type="Proteomes" id="UP000284277"/>
    </source>
</evidence>
<evidence type="ECO:0000313" key="5">
    <source>
        <dbReference type="EMBL" id="RKD31120.1"/>
    </source>
</evidence>
<gene>
    <name evidence="5" type="ORF">BET01_04500</name>
</gene>
<evidence type="ECO:0000259" key="4">
    <source>
        <dbReference type="PROSITE" id="PS52004"/>
    </source>
</evidence>
<dbReference type="GO" id="GO:0004315">
    <property type="term" value="F:3-oxoacyl-[acyl-carrier-protein] synthase activity"/>
    <property type="evidence" value="ECO:0007669"/>
    <property type="project" value="TreeGrafter"/>
</dbReference>
<organism evidence="5 6">
    <name type="scientific">Lacrimispora algidixylanolytica</name>
    <dbReference type="NCBI Taxonomy" id="94868"/>
    <lineage>
        <taxon>Bacteria</taxon>
        <taxon>Bacillati</taxon>
        <taxon>Bacillota</taxon>
        <taxon>Clostridia</taxon>
        <taxon>Lachnospirales</taxon>
        <taxon>Lachnospiraceae</taxon>
        <taxon>Lacrimispora</taxon>
    </lineage>
</organism>
<name>A0A419T0L6_9FIRM</name>
<dbReference type="SMART" id="SM00825">
    <property type="entry name" value="PKS_KS"/>
    <property type="match status" value="1"/>
</dbReference>
<dbReference type="Pfam" id="PF00109">
    <property type="entry name" value="ketoacyl-synt"/>
    <property type="match status" value="1"/>
</dbReference>